<feature type="region of interest" description="Disordered" evidence="1">
    <location>
        <begin position="49"/>
        <end position="97"/>
    </location>
</feature>
<reference evidence="3" key="1">
    <citation type="submission" date="2022-01" db="EMBL/GenBank/DDBJ databases">
        <title>Genome Sequence Resource for Two Populations of Ditylenchus destructor, the Migratory Endoparasitic Phytonematode.</title>
        <authorList>
            <person name="Zhang H."/>
            <person name="Lin R."/>
            <person name="Xie B."/>
        </authorList>
    </citation>
    <scope>NUCLEOTIDE SEQUENCE</scope>
    <source>
        <strain evidence="3">BazhouSP</strain>
    </source>
</reference>
<feature type="compositionally biased region" description="Polar residues" evidence="1">
    <location>
        <begin position="80"/>
        <end position="97"/>
    </location>
</feature>
<evidence type="ECO:0000313" key="4">
    <source>
        <dbReference type="Proteomes" id="UP001201812"/>
    </source>
</evidence>
<sequence length="120" mass="13024">MERIRLPSTSALLLILLCASKITWALPAGYAEETNIAKRSTTVIEDLPQVNSSTTVQPLEAPPLEAPLETQEEGVESEPQESTTAAITTTKNPNEESVLQQLLHKMPPGAELSQSPYQGR</sequence>
<evidence type="ECO:0000256" key="2">
    <source>
        <dbReference type="SAM" id="SignalP"/>
    </source>
</evidence>
<evidence type="ECO:0000256" key="1">
    <source>
        <dbReference type="SAM" id="MobiDB-lite"/>
    </source>
</evidence>
<feature type="compositionally biased region" description="Acidic residues" evidence="1">
    <location>
        <begin position="70"/>
        <end position="79"/>
    </location>
</feature>
<dbReference type="Proteomes" id="UP001201812">
    <property type="component" value="Unassembled WGS sequence"/>
</dbReference>
<proteinExistence type="predicted"/>
<keyword evidence="4" id="KW-1185">Reference proteome</keyword>
<gene>
    <name evidence="3" type="ORF">DdX_15967</name>
</gene>
<keyword evidence="2" id="KW-0732">Signal</keyword>
<evidence type="ECO:0000313" key="3">
    <source>
        <dbReference type="EMBL" id="KAI1701622.1"/>
    </source>
</evidence>
<name>A0AAD4R0F9_9BILA</name>
<protein>
    <submittedName>
        <fullName evidence="3">Uncharacterized protein</fullName>
    </submittedName>
</protein>
<feature type="chain" id="PRO_5042190277" evidence="2">
    <location>
        <begin position="26"/>
        <end position="120"/>
    </location>
</feature>
<organism evidence="3 4">
    <name type="scientific">Ditylenchus destructor</name>
    <dbReference type="NCBI Taxonomy" id="166010"/>
    <lineage>
        <taxon>Eukaryota</taxon>
        <taxon>Metazoa</taxon>
        <taxon>Ecdysozoa</taxon>
        <taxon>Nematoda</taxon>
        <taxon>Chromadorea</taxon>
        <taxon>Rhabditida</taxon>
        <taxon>Tylenchina</taxon>
        <taxon>Tylenchomorpha</taxon>
        <taxon>Sphaerularioidea</taxon>
        <taxon>Anguinidae</taxon>
        <taxon>Anguininae</taxon>
        <taxon>Ditylenchus</taxon>
    </lineage>
</organism>
<dbReference type="AlphaFoldDB" id="A0AAD4R0F9"/>
<accession>A0AAD4R0F9</accession>
<dbReference type="EMBL" id="JAKKPZ010000114">
    <property type="protein sequence ID" value="KAI1701622.1"/>
    <property type="molecule type" value="Genomic_DNA"/>
</dbReference>
<feature type="signal peptide" evidence="2">
    <location>
        <begin position="1"/>
        <end position="25"/>
    </location>
</feature>
<comment type="caution">
    <text evidence="3">The sequence shown here is derived from an EMBL/GenBank/DDBJ whole genome shotgun (WGS) entry which is preliminary data.</text>
</comment>